<gene>
    <name evidence="4" type="ORF">COA96_07590</name>
</gene>
<dbReference type="SUPFAM" id="SSF48452">
    <property type="entry name" value="TPR-like"/>
    <property type="match status" value="2"/>
</dbReference>
<feature type="domain" description="Tetratrico peptide repeat group 5" evidence="2">
    <location>
        <begin position="91"/>
        <end position="150"/>
    </location>
</feature>
<protein>
    <recommendedName>
        <fullName evidence="6">Tetratricopeptide repeat protein</fullName>
    </recommendedName>
</protein>
<proteinExistence type="predicted"/>
<feature type="repeat" description="TPR" evidence="1">
    <location>
        <begin position="286"/>
        <end position="319"/>
    </location>
</feature>
<dbReference type="PROSITE" id="PS50005">
    <property type="entry name" value="TPR"/>
    <property type="match status" value="3"/>
</dbReference>
<keyword evidence="1" id="KW-0802">TPR repeat</keyword>
<evidence type="ECO:0000259" key="2">
    <source>
        <dbReference type="Pfam" id="PF12688"/>
    </source>
</evidence>
<feature type="domain" description="Peptidase MA-like" evidence="3">
    <location>
        <begin position="479"/>
        <end position="664"/>
    </location>
</feature>
<feature type="repeat" description="TPR" evidence="1">
    <location>
        <begin position="795"/>
        <end position="828"/>
    </location>
</feature>
<dbReference type="Proteomes" id="UP000218327">
    <property type="component" value="Unassembled WGS sequence"/>
</dbReference>
<dbReference type="Pfam" id="PF12688">
    <property type="entry name" value="TPR_5"/>
    <property type="match status" value="1"/>
</dbReference>
<evidence type="ECO:0008006" key="6">
    <source>
        <dbReference type="Google" id="ProtNLM"/>
    </source>
</evidence>
<sequence length="913" mass="101730">MSKSMNQKYNRLLAKSFFLTRVLILSGMVWVALVPITSTSFAQGAQTSTGDAPLFRGEQLMMGGSYAAASDVFQMADGLDRNEGLVGASKAFAMMGNYQQAMAVVESAIEGNDYSRFPLLSTQLAEVKRVVGESQEALAILRAVVSDLSDPPVRTLVQYGSLLKFVGDKAAATPILDQSVQRYNNGLVFSSEDVAMVALASWLLGNFHDANSLFNEATRSNPNNLEAHVLWADLFLEKFNVSDAERSYQEALDINSRYTPALVGIAQVVGDERSLQRALAINPNSIPALETYGQLLMVNGREDEAQEYFSQVLALNKESLKTLSVLASHAALEERTTDYADYLAQVESFSPGNPEFLGDIAEYLGNNYLFVEAVEFARAAIDADPQYWQGYTLLGSNLIRLGEEEEGKSNLEIGYENDPFNVMTSNMLKVFDTLDTYATLESEHFKVHMSEHDADVLWPYLEPLLEEGWTTLTAKYNFEPEGPILIEVFENSEDFAVRSVGLPDIGPLVGICFGKVITLISPDTLSANWQEIVWHEFMHVITLQMTGNRMPRWLSEGISVWEEGEGRPYWGRNQGLDLVRAAEQDKLLGIADLNSGFSGARNNADLGFAYFQSYLVVDYIAGEFGFEKLVELVGQYGLIKEDTERFAEVFNMSLAQFDAGFDSWIDRRVAEINVYVHTEDLPDEGEGHGHGIRENSSAILAELYNNVSLKQHMRSRIDDNARDFQAYLQLGIVLFKEENYLEAKEYLHQAYNMLPSYTGYPSPPLVLSQIYEKEGNRDAQLQQLEILLQNLQHDYASAMVLAEAALERDDFDQAEYYIDRAMQVDPYRSGVHELKAGLADGIGDSSLAVTEYEVLLKLEISDPVEAQTNLAEAYLNNGQALQAKQNILSALETAPSYQRAQRILLESIDGETN</sequence>
<dbReference type="SMART" id="SM00028">
    <property type="entry name" value="TPR"/>
    <property type="match status" value="7"/>
</dbReference>
<dbReference type="EMBL" id="NVVJ01000018">
    <property type="protein sequence ID" value="PCJ25328.1"/>
    <property type="molecule type" value="Genomic_DNA"/>
</dbReference>
<feature type="repeat" description="TPR" evidence="1">
    <location>
        <begin position="724"/>
        <end position="757"/>
    </location>
</feature>
<evidence type="ECO:0000256" key="1">
    <source>
        <dbReference type="PROSITE-ProRule" id="PRU00339"/>
    </source>
</evidence>
<organism evidence="4 5">
    <name type="scientific">SAR86 cluster bacterium</name>
    <dbReference type="NCBI Taxonomy" id="2030880"/>
    <lineage>
        <taxon>Bacteria</taxon>
        <taxon>Pseudomonadati</taxon>
        <taxon>Pseudomonadota</taxon>
        <taxon>Gammaproteobacteria</taxon>
        <taxon>SAR86 cluster</taxon>
    </lineage>
</organism>
<accession>A0A2A5B2K6</accession>
<dbReference type="Gene3D" id="1.25.40.10">
    <property type="entry name" value="Tetratricopeptide repeat domain"/>
    <property type="match status" value="4"/>
</dbReference>
<comment type="caution">
    <text evidence="4">The sequence shown here is derived from an EMBL/GenBank/DDBJ whole genome shotgun (WGS) entry which is preliminary data.</text>
</comment>
<dbReference type="InterPro" id="IPR019734">
    <property type="entry name" value="TPR_rpt"/>
</dbReference>
<name>A0A2A5B2K6_9GAMM</name>
<dbReference type="InterPro" id="IPR041656">
    <property type="entry name" value="TPR_5"/>
</dbReference>
<dbReference type="PANTHER" id="PTHR12558">
    <property type="entry name" value="CELL DIVISION CYCLE 16,23,27"/>
    <property type="match status" value="1"/>
</dbReference>
<dbReference type="PANTHER" id="PTHR12558:SF33">
    <property type="entry name" value="BLL7664 PROTEIN"/>
    <property type="match status" value="1"/>
</dbReference>
<evidence type="ECO:0000259" key="3">
    <source>
        <dbReference type="Pfam" id="PF13485"/>
    </source>
</evidence>
<evidence type="ECO:0000313" key="4">
    <source>
        <dbReference type="EMBL" id="PCJ25328.1"/>
    </source>
</evidence>
<dbReference type="Pfam" id="PF13485">
    <property type="entry name" value="Peptidase_MA_2"/>
    <property type="match status" value="1"/>
</dbReference>
<evidence type="ECO:0000313" key="5">
    <source>
        <dbReference type="Proteomes" id="UP000218327"/>
    </source>
</evidence>
<dbReference type="Pfam" id="PF13432">
    <property type="entry name" value="TPR_16"/>
    <property type="match status" value="1"/>
</dbReference>
<reference evidence="5" key="1">
    <citation type="submission" date="2017-08" db="EMBL/GenBank/DDBJ databases">
        <title>A dynamic microbial community with high functional redundancy inhabits the cold, oxic subseafloor aquifer.</title>
        <authorList>
            <person name="Tully B.J."/>
            <person name="Wheat C.G."/>
            <person name="Glazer B.T."/>
            <person name="Huber J.A."/>
        </authorList>
    </citation>
    <scope>NUCLEOTIDE SEQUENCE [LARGE SCALE GENOMIC DNA]</scope>
</reference>
<dbReference type="InterPro" id="IPR039568">
    <property type="entry name" value="Peptidase_MA-like_dom"/>
</dbReference>
<dbReference type="InterPro" id="IPR011990">
    <property type="entry name" value="TPR-like_helical_dom_sf"/>
</dbReference>
<dbReference type="AlphaFoldDB" id="A0A2A5B2K6"/>
<dbReference type="SUPFAM" id="SSF81901">
    <property type="entry name" value="HCP-like"/>
    <property type="match status" value="1"/>
</dbReference>